<dbReference type="InterPro" id="IPR058038">
    <property type="entry name" value="BREX_BrxC_wHTH"/>
</dbReference>
<evidence type="ECO:0000256" key="1">
    <source>
        <dbReference type="SAM" id="Coils"/>
    </source>
</evidence>
<comment type="caution">
    <text evidence="3">The sequence shown here is derived from an EMBL/GenBank/DDBJ whole genome shotgun (WGS) entry which is preliminary data.</text>
</comment>
<name>A0ABS7EGJ9_9GAMM</name>
<dbReference type="RefSeq" id="WP_220104111.1">
    <property type="nucleotide sequence ID" value="NZ_JAHZSS010000011.1"/>
</dbReference>
<feature type="domain" description="Probable ATP-binding protein BrxC winged helix-turn-helix" evidence="2">
    <location>
        <begin position="797"/>
        <end position="882"/>
    </location>
</feature>
<dbReference type="SUPFAM" id="SSF52540">
    <property type="entry name" value="P-loop containing nucleoside triphosphate hydrolases"/>
    <property type="match status" value="1"/>
</dbReference>
<gene>
    <name evidence="3" type="primary">brxC</name>
    <name evidence="3" type="ORF">K0504_10300</name>
</gene>
<dbReference type="Pfam" id="PF25791">
    <property type="entry name" value="WHD_BREX_BrxC"/>
    <property type="match status" value="1"/>
</dbReference>
<protein>
    <submittedName>
        <fullName evidence="3">BREX system P-loop protein BrxC</fullName>
    </submittedName>
</protein>
<evidence type="ECO:0000313" key="3">
    <source>
        <dbReference type="EMBL" id="MBW8191428.1"/>
    </source>
</evidence>
<reference evidence="3" key="1">
    <citation type="submission" date="2021-07" db="EMBL/GenBank/DDBJ databases">
        <title>Neiella marina sp. nov., isolated from the intestinal content of sea cucumber Apostichopus japonicus.</title>
        <authorList>
            <person name="Bai X."/>
        </authorList>
    </citation>
    <scope>NUCLEOTIDE SEQUENCE</scope>
    <source>
        <strain evidence="3">126</strain>
    </source>
</reference>
<dbReference type="NCBIfam" id="NF033441">
    <property type="entry name" value="BREX_BrxC"/>
    <property type="match status" value="1"/>
</dbReference>
<dbReference type="Proteomes" id="UP001166251">
    <property type="component" value="Unassembled WGS sequence"/>
</dbReference>
<dbReference type="EMBL" id="JAHZSS010000011">
    <property type="protein sequence ID" value="MBW8191428.1"/>
    <property type="molecule type" value="Genomic_DNA"/>
</dbReference>
<keyword evidence="1" id="KW-0175">Coiled coil</keyword>
<accession>A0ABS7EGJ9</accession>
<proteinExistence type="predicted"/>
<organism evidence="3 4">
    <name type="scientific">Neiella holothuriorum</name>
    <dbReference type="NCBI Taxonomy" id="2870530"/>
    <lineage>
        <taxon>Bacteria</taxon>
        <taxon>Pseudomonadati</taxon>
        <taxon>Pseudomonadota</taxon>
        <taxon>Gammaproteobacteria</taxon>
        <taxon>Alteromonadales</taxon>
        <taxon>Echinimonadaceae</taxon>
        <taxon>Neiella</taxon>
    </lineage>
</organism>
<sequence length="1208" mass="135496">MTNIRTLFDSSKGLERRIEKVITYGSAEEKNLKAEISEYVVTDHLCESMHELLERMQTAMNSNDENEIGVWVSGFYGSGKSSLSKYIGMALDDRITIEGTPFLQHFSDRIRDARTKALLNTVAKRFPASVVMVDLASEQSAGASMEDVATVLYNKVLKWAGYSRNLKVASFERRLKKDGRYDEFEQLFSAMLEGETWQSYQDDPSVVDFIIPELAHQMYPKFWPHSDSFKTDHEEFVFTVEQQAQEIIDIVRETSGKDYCVFIFDEIGNYVGPREKLIFKLQGFAQIIKQLGKGKVWIFGTAQQTLAEDDKSAALNSPELYKLIDRFPIDIRLKSSDIKEICYLRLLGKSSDGENQLKALFDSNGQSLRHATKLEGNKFYEADVDEKSFVNLYPFLPAHFELLLNLLGVLAKSTGGIGLRSAIKVIHDVLVEGNDDQAPIADQNIGWLATSVTLYDALEKDIGAAFATKHRAVGRLYQSNWYNSALHQGVAKTVALLEILNNLPITRHNVAALMHGDVTAQSQKDAVEQAIEDLINDPKVPLGEESGELRFFSEKLNDIEQERHQLRLPSVELRKIMSSALRDVMSPLPSVSLSGVRSVQTGIKYCNETGLVSALNGDRNPIQTVIEFVSATDFDVARTRLVDASRHHKSEIYLLARTSPDIDELVNEAYRCDEIANRYRQETEKEVKDYCKAQKDRATNLIGHIETKLRRSLVNGEFIFGGNAIAVEGYSQELLDACKKHLLDAAKKVFDRYQEAPVQAATAIAEKFIRADKLDSIISEIDPLSLVEKSGGTYSINESHQAITSIKDYIETRGGVDGKVLAGHFSRPPFGWSQDTLRYLVAAMFVASLVKFKVSGTELTSSGQKAIDAIKTNNTFKNVGVNLRDDRPSPEMCLLASERLTELTGESIFPMEDDISKAAVKYFNQAQHDFGSLAIELENLGIPGQERAESLRNDLANMLLSDCSDAPQRLGAEESQVFRSLQWAASVQRSFKQGLDNTLKTLNTLVQAINALPDAGKPGQLKVDASEEIQASNEMLKKTDFYEHSADFNTTLTNLGSLMSSSVDELQKQQELSIEQAQTEAANHADWHELTIEEKEQELKRFDDLALTVARDVTGLNQLIRQEFNISQRLKDVNQSVAQKAQAKRAQRVAEEKAKYEKEGKTKVERKISIPKRVTQRAELEQLIQVLQQLKGDLELNSEIEIHLDFES</sequence>
<evidence type="ECO:0000313" key="4">
    <source>
        <dbReference type="Proteomes" id="UP001166251"/>
    </source>
</evidence>
<dbReference type="InterPro" id="IPR027417">
    <property type="entry name" value="P-loop_NTPase"/>
</dbReference>
<evidence type="ECO:0000259" key="2">
    <source>
        <dbReference type="Pfam" id="PF25791"/>
    </source>
</evidence>
<keyword evidence="4" id="KW-1185">Reference proteome</keyword>
<feature type="coiled-coil region" evidence="1">
    <location>
        <begin position="1139"/>
        <end position="1197"/>
    </location>
</feature>
<dbReference type="InterPro" id="IPR047679">
    <property type="entry name" value="BREX_BrxC"/>
</dbReference>